<gene>
    <name evidence="1" type="ORF">ALP65_01569</name>
</gene>
<dbReference type="Gene3D" id="1.25.40.10">
    <property type="entry name" value="Tetratricopeptide repeat domain"/>
    <property type="match status" value="1"/>
</dbReference>
<reference evidence="1 2" key="1">
    <citation type="submission" date="2018-08" db="EMBL/GenBank/DDBJ databases">
        <title>Recombination of ecologically and evolutionarily significant loci maintains genetic cohesion in the Pseudomonas syringae species complex.</title>
        <authorList>
            <person name="Dillon M."/>
            <person name="Thakur S."/>
            <person name="Almeida R.N.D."/>
            <person name="Weir B.S."/>
            <person name="Guttman D.S."/>
        </authorList>
    </citation>
    <scope>NUCLEOTIDE SEQUENCE [LARGE SCALE GENOMIC DNA]</scope>
    <source>
        <strain evidence="1 2">ICMP 7846</strain>
    </source>
</reference>
<organism evidence="1 2">
    <name type="scientific">Pseudomonas aeruginosa</name>
    <dbReference type="NCBI Taxonomy" id="287"/>
    <lineage>
        <taxon>Bacteria</taxon>
        <taxon>Pseudomonadati</taxon>
        <taxon>Pseudomonadota</taxon>
        <taxon>Gammaproteobacteria</taxon>
        <taxon>Pseudomonadales</taxon>
        <taxon>Pseudomonadaceae</taxon>
        <taxon>Pseudomonas</taxon>
    </lineage>
</organism>
<dbReference type="AlphaFoldDB" id="A0A069PZ24"/>
<protein>
    <submittedName>
        <fullName evidence="1">Uncharacterized protein</fullName>
    </submittedName>
</protein>
<dbReference type="EMBL" id="RBSQ01001459">
    <property type="protein sequence ID" value="RMS43973.1"/>
    <property type="molecule type" value="Genomic_DNA"/>
</dbReference>
<accession>A0A069PZ24</accession>
<evidence type="ECO:0000313" key="2">
    <source>
        <dbReference type="Proteomes" id="UP000270834"/>
    </source>
</evidence>
<dbReference type="RefSeq" id="WP_003455444.1">
    <property type="nucleotide sequence ID" value="NZ_AP031604.1"/>
</dbReference>
<dbReference type="SUPFAM" id="SSF81901">
    <property type="entry name" value="HCP-like"/>
    <property type="match status" value="1"/>
</dbReference>
<dbReference type="eggNOG" id="ENOG5033XY2">
    <property type="taxonomic scope" value="Bacteria"/>
</dbReference>
<sequence>MRFARRLVLLPLLSLLAACSPTTPLFVAQVTTGEVAEYKQMKSNRMTAAIEEEGDLLTYSAMAIRDNRSAEAEKLYLTGYDNSRYSAEVRGISLYQIGLIYMSRYNDQRDDAKATDYFQRVVREFPGTHAAEHAQARLLAMRQRAREPVQKSARELLATWKPQQNLDLYKTSLDPDMTLLSRRAVLKDRVDEAAELYLLAVNDPAIPAGIKEKALYQLGLMYLAPDNPHPNRDKAIEYLRRQLLDYPEGELSNKAGRHLDQALNVQPR</sequence>
<comment type="caution">
    <text evidence="1">The sequence shown here is derived from an EMBL/GenBank/DDBJ whole genome shotgun (WGS) entry which is preliminary data.</text>
</comment>
<evidence type="ECO:0000313" key="1">
    <source>
        <dbReference type="EMBL" id="RMS43973.1"/>
    </source>
</evidence>
<dbReference type="Proteomes" id="UP000270834">
    <property type="component" value="Unassembled WGS sequence"/>
</dbReference>
<dbReference type="InterPro" id="IPR011990">
    <property type="entry name" value="TPR-like_helical_dom_sf"/>
</dbReference>
<proteinExistence type="predicted"/>
<name>A0A069PZ24_PSEAI</name>
<dbReference type="PROSITE" id="PS51257">
    <property type="entry name" value="PROKAR_LIPOPROTEIN"/>
    <property type="match status" value="1"/>
</dbReference>